<reference evidence="2 3" key="1">
    <citation type="journal article" date="2018" name="Mol. Genet. Genomics">
        <title>The red deer Cervus elaphus genome CerEla1.0: sequencing, annotating, genes, and chromosomes.</title>
        <authorList>
            <person name="Bana N.A."/>
            <person name="Nyiri A."/>
            <person name="Nagy J."/>
            <person name="Frank K."/>
            <person name="Nagy T."/>
            <person name="Steger V."/>
            <person name="Schiller M."/>
            <person name="Lakatos P."/>
            <person name="Sugar L."/>
            <person name="Horn P."/>
            <person name="Barta E."/>
            <person name="Orosz L."/>
        </authorList>
    </citation>
    <scope>NUCLEOTIDE SEQUENCE [LARGE SCALE GENOMIC DNA]</scope>
    <source>
        <strain evidence="2">Hungarian</strain>
    </source>
</reference>
<evidence type="ECO:0000313" key="3">
    <source>
        <dbReference type="Proteomes" id="UP000242450"/>
    </source>
</evidence>
<evidence type="ECO:0000259" key="1">
    <source>
        <dbReference type="PROSITE" id="PS51022"/>
    </source>
</evidence>
<dbReference type="AlphaFoldDB" id="A0A212C247"/>
<protein>
    <recommendedName>
        <fullName evidence="1">L27 domain-containing protein</fullName>
    </recommendedName>
</protein>
<dbReference type="OrthoDB" id="439127at2759"/>
<comment type="caution">
    <text evidence="2">The sequence shown here is derived from an EMBL/GenBank/DDBJ whole genome shotgun (WGS) entry which is preliminary data.</text>
</comment>
<dbReference type="InterPro" id="IPR004172">
    <property type="entry name" value="L27_dom"/>
</dbReference>
<dbReference type="Proteomes" id="UP000242450">
    <property type="component" value="Chromosome 33"/>
</dbReference>
<name>A0A212C247_CEREH</name>
<sequence>ISHLLRLVLQELNLFYSRDVNGVCLLYDLLHSPWLQALLKVYDSLQEFKEKKLVPATPHAQALSCEVRCFFSSRE</sequence>
<gene>
    <name evidence="2" type="ORF">Celaphus_00016051</name>
</gene>
<dbReference type="PROSITE" id="PS51022">
    <property type="entry name" value="L27"/>
    <property type="match status" value="1"/>
</dbReference>
<dbReference type="SMART" id="SM00569">
    <property type="entry name" value="L27"/>
    <property type="match status" value="1"/>
</dbReference>
<dbReference type="InterPro" id="IPR014775">
    <property type="entry name" value="L27_C"/>
</dbReference>
<dbReference type="Pfam" id="PF02828">
    <property type="entry name" value="L27"/>
    <property type="match status" value="1"/>
</dbReference>
<keyword evidence="3" id="KW-1185">Reference proteome</keyword>
<dbReference type="EMBL" id="MKHE01000033">
    <property type="protein sequence ID" value="OWK00073.1"/>
    <property type="molecule type" value="Genomic_DNA"/>
</dbReference>
<accession>A0A212C247</accession>
<organism evidence="2 3">
    <name type="scientific">Cervus elaphus hippelaphus</name>
    <name type="common">European red deer</name>
    <dbReference type="NCBI Taxonomy" id="46360"/>
    <lineage>
        <taxon>Eukaryota</taxon>
        <taxon>Metazoa</taxon>
        <taxon>Chordata</taxon>
        <taxon>Craniata</taxon>
        <taxon>Vertebrata</taxon>
        <taxon>Euteleostomi</taxon>
        <taxon>Mammalia</taxon>
        <taxon>Eutheria</taxon>
        <taxon>Laurasiatheria</taxon>
        <taxon>Artiodactyla</taxon>
        <taxon>Ruminantia</taxon>
        <taxon>Pecora</taxon>
        <taxon>Cervidae</taxon>
        <taxon>Cervinae</taxon>
        <taxon>Cervus</taxon>
    </lineage>
</organism>
<evidence type="ECO:0000313" key="2">
    <source>
        <dbReference type="EMBL" id="OWK00073.1"/>
    </source>
</evidence>
<proteinExistence type="predicted"/>
<feature type="non-terminal residue" evidence="2">
    <location>
        <position position="1"/>
    </location>
</feature>
<feature type="domain" description="L27" evidence="1">
    <location>
        <begin position="1"/>
        <end position="53"/>
    </location>
</feature>